<protein>
    <submittedName>
        <fullName evidence="1">Uncharacterized protein</fullName>
    </submittedName>
</protein>
<comment type="caution">
    <text evidence="1">The sequence shown here is derived from an EMBL/GenBank/DDBJ whole genome shotgun (WGS) entry which is preliminary data.</text>
</comment>
<name>A0A8T2TQL2_CERRI</name>
<organism evidence="1 2">
    <name type="scientific">Ceratopteris richardii</name>
    <name type="common">Triangle waterfern</name>
    <dbReference type="NCBI Taxonomy" id="49495"/>
    <lineage>
        <taxon>Eukaryota</taxon>
        <taxon>Viridiplantae</taxon>
        <taxon>Streptophyta</taxon>
        <taxon>Embryophyta</taxon>
        <taxon>Tracheophyta</taxon>
        <taxon>Polypodiopsida</taxon>
        <taxon>Polypodiidae</taxon>
        <taxon>Polypodiales</taxon>
        <taxon>Pteridineae</taxon>
        <taxon>Pteridaceae</taxon>
        <taxon>Parkerioideae</taxon>
        <taxon>Ceratopteris</taxon>
    </lineage>
</organism>
<keyword evidence="2" id="KW-1185">Reference proteome</keyword>
<sequence>MLIEHLIYEKEKNKPQHYHYTCIKQVPMMKAFIFPPMLHFSFFAPSNKITDSGKAKVYIQINLHISVYRSSDPSLSFVETPHL</sequence>
<evidence type="ECO:0000313" key="2">
    <source>
        <dbReference type="Proteomes" id="UP000825935"/>
    </source>
</evidence>
<reference evidence="1" key="1">
    <citation type="submission" date="2021-08" db="EMBL/GenBank/DDBJ databases">
        <title>WGS assembly of Ceratopteris richardii.</title>
        <authorList>
            <person name="Marchant D.B."/>
            <person name="Chen G."/>
            <person name="Jenkins J."/>
            <person name="Shu S."/>
            <person name="Leebens-Mack J."/>
            <person name="Grimwood J."/>
            <person name="Schmutz J."/>
            <person name="Soltis P."/>
            <person name="Soltis D."/>
            <person name="Chen Z.-H."/>
        </authorList>
    </citation>
    <scope>NUCLEOTIDE SEQUENCE</scope>
    <source>
        <strain evidence="1">Whitten #5841</strain>
        <tissue evidence="1">Leaf</tissue>
    </source>
</reference>
<evidence type="ECO:0000313" key="1">
    <source>
        <dbReference type="EMBL" id="KAH7424073.1"/>
    </source>
</evidence>
<accession>A0A8T2TQL2</accession>
<dbReference type="AlphaFoldDB" id="A0A8T2TQL2"/>
<dbReference type="Proteomes" id="UP000825935">
    <property type="component" value="Chromosome 12"/>
</dbReference>
<dbReference type="EMBL" id="CM035417">
    <property type="protein sequence ID" value="KAH7424073.1"/>
    <property type="molecule type" value="Genomic_DNA"/>
</dbReference>
<gene>
    <name evidence="1" type="ORF">KP509_12G088500</name>
</gene>
<proteinExistence type="predicted"/>